<accession>A0ABS5RV11</accession>
<reference evidence="1 2" key="1">
    <citation type="submission" date="2021-03" db="EMBL/GenBank/DDBJ databases">
        <title>Tianweitania aestuarii sp. nov., isolated from a tidal flat.</title>
        <authorList>
            <person name="Park S."/>
            <person name="Yoon J.-H."/>
        </authorList>
    </citation>
    <scope>NUCLEOTIDE SEQUENCE [LARGE SCALE GENOMIC DNA]</scope>
    <source>
        <strain evidence="1 2">BSSL-BM11</strain>
    </source>
</reference>
<gene>
    <name evidence="1" type="ORF">JYU29_02470</name>
</gene>
<evidence type="ECO:0000313" key="1">
    <source>
        <dbReference type="EMBL" id="MBS9719547.1"/>
    </source>
</evidence>
<sequence>MITRPLNVLFLCKGNSAKPATLERASLTSRVHEIAPFEGAALPHPHVA</sequence>
<dbReference type="RefSeq" id="WP_213983173.1">
    <property type="nucleotide sequence ID" value="NZ_JAFMNX010000001.1"/>
</dbReference>
<comment type="caution">
    <text evidence="1">The sequence shown here is derived from an EMBL/GenBank/DDBJ whole genome shotgun (WGS) entry which is preliminary data.</text>
</comment>
<name>A0ABS5RV11_9HYPH</name>
<evidence type="ECO:0008006" key="3">
    <source>
        <dbReference type="Google" id="ProtNLM"/>
    </source>
</evidence>
<protein>
    <recommendedName>
        <fullName evidence="3">Protein-tyrosine-phosphatase</fullName>
    </recommendedName>
</protein>
<dbReference type="EMBL" id="JAFMNX010000001">
    <property type="protein sequence ID" value="MBS9719547.1"/>
    <property type="molecule type" value="Genomic_DNA"/>
</dbReference>
<keyword evidence="2" id="KW-1185">Reference proteome</keyword>
<organism evidence="1 2">
    <name type="scientific">Tianweitania aestuarii</name>
    <dbReference type="NCBI Taxonomy" id="2814886"/>
    <lineage>
        <taxon>Bacteria</taxon>
        <taxon>Pseudomonadati</taxon>
        <taxon>Pseudomonadota</taxon>
        <taxon>Alphaproteobacteria</taxon>
        <taxon>Hyphomicrobiales</taxon>
        <taxon>Phyllobacteriaceae</taxon>
        <taxon>Tianweitania</taxon>
    </lineage>
</organism>
<evidence type="ECO:0000313" key="2">
    <source>
        <dbReference type="Proteomes" id="UP001297272"/>
    </source>
</evidence>
<dbReference type="Proteomes" id="UP001297272">
    <property type="component" value="Unassembled WGS sequence"/>
</dbReference>
<proteinExistence type="predicted"/>